<comment type="caution">
    <text evidence="1">The sequence shown here is derived from an EMBL/GenBank/DDBJ whole genome shotgun (WGS) entry which is preliminary data.</text>
</comment>
<evidence type="ECO:0000313" key="1">
    <source>
        <dbReference type="EMBL" id="GGJ29891.1"/>
    </source>
</evidence>
<dbReference type="EMBL" id="BMKW01000010">
    <property type="protein sequence ID" value="GGJ29891.1"/>
    <property type="molecule type" value="Genomic_DNA"/>
</dbReference>
<reference evidence="1" key="2">
    <citation type="submission" date="2020-09" db="EMBL/GenBank/DDBJ databases">
        <authorList>
            <person name="Sun Q."/>
            <person name="Zhou Y."/>
        </authorList>
    </citation>
    <scope>NUCLEOTIDE SEQUENCE</scope>
    <source>
        <strain evidence="1">CGMCC 1.3617</strain>
    </source>
</reference>
<gene>
    <name evidence="1" type="ORF">GCM10011320_41640</name>
</gene>
<dbReference type="SUPFAM" id="SSF52540">
    <property type="entry name" value="P-loop containing nucleoside triphosphate hydrolases"/>
    <property type="match status" value="1"/>
</dbReference>
<protein>
    <recommendedName>
        <fullName evidence="3">Shikimate kinase</fullName>
    </recommendedName>
</protein>
<sequence length="198" mass="21379">MLKEQSGRAGKCQGETSIIRMRLLFIYGPVAAGKLTIARLISERTGLPLFHNHLVVDAVATVFPFGSEAFVRLRELFWLETISAAAEAGRSLIFTFAPEPSVAGDFPHRVSRLVEAAGGTVTYPVALDVPPDEQDRRLVDPNRAAFGKLRSLDILHDFRTSMNACMQAMPSPALRIDTGAMTPAVAADAIVYGLALLG</sequence>
<proteinExistence type="predicted"/>
<name>A0A917NUP3_9PROT</name>
<reference evidence="1" key="1">
    <citation type="journal article" date="2014" name="Int. J. Syst. Evol. Microbiol.">
        <title>Complete genome sequence of Corynebacterium casei LMG S-19264T (=DSM 44701T), isolated from a smear-ripened cheese.</title>
        <authorList>
            <consortium name="US DOE Joint Genome Institute (JGI-PGF)"/>
            <person name="Walter F."/>
            <person name="Albersmeier A."/>
            <person name="Kalinowski J."/>
            <person name="Ruckert C."/>
        </authorList>
    </citation>
    <scope>NUCLEOTIDE SEQUENCE</scope>
    <source>
        <strain evidence="1">CGMCC 1.3617</strain>
    </source>
</reference>
<evidence type="ECO:0000313" key="2">
    <source>
        <dbReference type="Proteomes" id="UP000661507"/>
    </source>
</evidence>
<dbReference type="Gene3D" id="3.40.50.300">
    <property type="entry name" value="P-loop containing nucleotide triphosphate hydrolases"/>
    <property type="match status" value="1"/>
</dbReference>
<dbReference type="AlphaFoldDB" id="A0A917NUP3"/>
<dbReference type="RefSeq" id="WP_229681460.1">
    <property type="nucleotide sequence ID" value="NZ_BMKW01000010.1"/>
</dbReference>
<dbReference type="Proteomes" id="UP000661507">
    <property type="component" value="Unassembled WGS sequence"/>
</dbReference>
<organism evidence="1 2">
    <name type="scientific">Neoroseomonas lacus</name>
    <dbReference type="NCBI Taxonomy" id="287609"/>
    <lineage>
        <taxon>Bacteria</taxon>
        <taxon>Pseudomonadati</taxon>
        <taxon>Pseudomonadota</taxon>
        <taxon>Alphaproteobacteria</taxon>
        <taxon>Acetobacterales</taxon>
        <taxon>Acetobacteraceae</taxon>
        <taxon>Neoroseomonas</taxon>
    </lineage>
</organism>
<accession>A0A917NUP3</accession>
<evidence type="ECO:0008006" key="3">
    <source>
        <dbReference type="Google" id="ProtNLM"/>
    </source>
</evidence>
<dbReference type="InterPro" id="IPR027417">
    <property type="entry name" value="P-loop_NTPase"/>
</dbReference>
<keyword evidence="2" id="KW-1185">Reference proteome</keyword>